<evidence type="ECO:0000256" key="10">
    <source>
        <dbReference type="ARBA" id="ARBA00023002"/>
    </source>
</evidence>
<evidence type="ECO:0000256" key="5">
    <source>
        <dbReference type="ARBA" id="ARBA00022660"/>
    </source>
</evidence>
<evidence type="ECO:0000256" key="11">
    <source>
        <dbReference type="ARBA" id="ARBA00023004"/>
    </source>
</evidence>
<keyword evidence="6 13" id="KW-0812">Transmembrane</keyword>
<dbReference type="GO" id="GO:0046872">
    <property type="term" value="F:metal ion binding"/>
    <property type="evidence" value="ECO:0007669"/>
    <property type="project" value="UniProtKB-UniRule"/>
</dbReference>
<evidence type="ECO:0000313" key="15">
    <source>
        <dbReference type="Proteomes" id="UP001627284"/>
    </source>
</evidence>
<comment type="catalytic activity">
    <reaction evidence="1 13">
        <text>2 a ubiquinol + O2 = 2 a ubiquinone + 2 H2O</text>
        <dbReference type="Rhea" id="RHEA:30255"/>
        <dbReference type="Rhea" id="RHEA-COMP:9565"/>
        <dbReference type="Rhea" id="RHEA-COMP:9566"/>
        <dbReference type="ChEBI" id="CHEBI:15377"/>
        <dbReference type="ChEBI" id="CHEBI:15379"/>
        <dbReference type="ChEBI" id="CHEBI:16389"/>
        <dbReference type="ChEBI" id="CHEBI:17976"/>
        <dbReference type="EC" id="1.10.3.11"/>
    </reaction>
</comment>
<keyword evidence="15" id="KW-1185">Reference proteome</keyword>
<dbReference type="PANTHER" id="PTHR31803">
    <property type="entry name" value="ALTERNATIVE OXIDASE"/>
    <property type="match status" value="1"/>
</dbReference>
<reference evidence="14 15" key="1">
    <citation type="submission" date="2024-05" db="EMBL/GenBank/DDBJ databases">
        <title>De novo assembly of an allotetraploid wild potato.</title>
        <authorList>
            <person name="Hosaka A.J."/>
        </authorList>
    </citation>
    <scope>NUCLEOTIDE SEQUENCE [LARGE SCALE GENOMIC DNA]</scope>
    <source>
        <tissue evidence="14">Young leaves</tissue>
    </source>
</reference>
<dbReference type="GO" id="GO:0106292">
    <property type="term" value="F:superoxide-generating NADPH oxidase activity"/>
    <property type="evidence" value="ECO:0007669"/>
    <property type="project" value="UniProtKB-ARBA"/>
</dbReference>
<keyword evidence="12 13" id="KW-0472">Membrane</keyword>
<evidence type="ECO:0000256" key="9">
    <source>
        <dbReference type="ARBA" id="ARBA00022989"/>
    </source>
</evidence>
<dbReference type="EMBL" id="JBJKTR010000011">
    <property type="protein sequence ID" value="KAL3355111.1"/>
    <property type="molecule type" value="Genomic_DNA"/>
</dbReference>
<dbReference type="Proteomes" id="UP001627284">
    <property type="component" value="Unassembled WGS sequence"/>
</dbReference>
<dbReference type="InterPro" id="IPR038659">
    <property type="entry name" value="AOX_sf"/>
</dbReference>
<dbReference type="GO" id="GO:0016020">
    <property type="term" value="C:membrane"/>
    <property type="evidence" value="ECO:0007669"/>
    <property type="project" value="UniProtKB-SubCell"/>
</dbReference>
<evidence type="ECO:0000256" key="7">
    <source>
        <dbReference type="ARBA" id="ARBA00022723"/>
    </source>
</evidence>
<sequence length="188" mass="21737">MGLHGVRFRGQPGALSFHYEYAGRACLLKSCRVRATLLQENEEEVVVEKSFAPKSFPGNVGGGSNGEPPDDSSSNGLEKWVIKLEQSVNILLTDSVIKILDTLYHDRNYARFFVLETIARVPYFAFISVLHMYESFGWWRRADYMKVHFAESWNEMHHLLIMEIISLNVWRAMHTRLTINSSRIKERN</sequence>
<keyword evidence="4" id="KW-0813">Transport</keyword>
<keyword evidence="9" id="KW-1133">Transmembrane helix</keyword>
<comment type="subcellular location">
    <subcellularLocation>
        <location evidence="2">Membrane</location>
    </subcellularLocation>
</comment>
<comment type="similarity">
    <text evidence="3 13">Belongs to the alternative oxidase family.</text>
</comment>
<dbReference type="InterPro" id="IPR002680">
    <property type="entry name" value="AOX"/>
</dbReference>
<evidence type="ECO:0000256" key="4">
    <source>
        <dbReference type="ARBA" id="ARBA00022448"/>
    </source>
</evidence>
<dbReference type="AlphaFoldDB" id="A0ABD2TG54"/>
<evidence type="ECO:0000256" key="3">
    <source>
        <dbReference type="ARBA" id="ARBA00008388"/>
    </source>
</evidence>
<comment type="cofactor">
    <cofactor evidence="13">
        <name>Fe cation</name>
        <dbReference type="ChEBI" id="CHEBI:24875"/>
    </cofactor>
    <text evidence="13">Binds 2 iron ions per subunit.</text>
</comment>
<evidence type="ECO:0000256" key="8">
    <source>
        <dbReference type="ARBA" id="ARBA00022982"/>
    </source>
</evidence>
<keyword evidence="7 13" id="KW-0479">Metal-binding</keyword>
<dbReference type="PANTHER" id="PTHR31803:SF10">
    <property type="entry name" value="UBIQUINOL OXIDASE 4, CHLOROPLASTIC_CHROMOPLASTIC"/>
    <property type="match status" value="1"/>
</dbReference>
<evidence type="ECO:0000256" key="13">
    <source>
        <dbReference type="RuleBase" id="RU003779"/>
    </source>
</evidence>
<proteinExistence type="inferred from homology"/>
<comment type="caution">
    <text evidence="14">The sequence shown here is derived from an EMBL/GenBank/DDBJ whole genome shotgun (WGS) entry which is preliminary data.</text>
</comment>
<evidence type="ECO:0000256" key="12">
    <source>
        <dbReference type="ARBA" id="ARBA00023136"/>
    </source>
</evidence>
<organism evidence="14 15">
    <name type="scientific">Solanum stoloniferum</name>
    <dbReference type="NCBI Taxonomy" id="62892"/>
    <lineage>
        <taxon>Eukaryota</taxon>
        <taxon>Viridiplantae</taxon>
        <taxon>Streptophyta</taxon>
        <taxon>Embryophyta</taxon>
        <taxon>Tracheophyta</taxon>
        <taxon>Spermatophyta</taxon>
        <taxon>Magnoliopsida</taxon>
        <taxon>eudicotyledons</taxon>
        <taxon>Gunneridae</taxon>
        <taxon>Pentapetalae</taxon>
        <taxon>asterids</taxon>
        <taxon>lamiids</taxon>
        <taxon>Solanales</taxon>
        <taxon>Solanaceae</taxon>
        <taxon>Solanoideae</taxon>
        <taxon>Solaneae</taxon>
        <taxon>Solanum</taxon>
    </lineage>
</organism>
<dbReference type="Pfam" id="PF01786">
    <property type="entry name" value="AOX"/>
    <property type="match status" value="1"/>
</dbReference>
<evidence type="ECO:0000313" key="14">
    <source>
        <dbReference type="EMBL" id="KAL3355111.1"/>
    </source>
</evidence>
<gene>
    <name evidence="14" type="ORF">AABB24_019286</name>
</gene>
<evidence type="ECO:0000256" key="2">
    <source>
        <dbReference type="ARBA" id="ARBA00004370"/>
    </source>
</evidence>
<keyword evidence="10 13" id="KW-0560">Oxidoreductase</keyword>
<name>A0ABD2TG54_9SOLN</name>
<dbReference type="Gene3D" id="1.20.1260.140">
    <property type="entry name" value="Alternative oxidase"/>
    <property type="match status" value="1"/>
</dbReference>
<dbReference type="GO" id="GO:0098803">
    <property type="term" value="C:respiratory chain complex"/>
    <property type="evidence" value="ECO:0007669"/>
    <property type="project" value="UniProtKB-UniRule"/>
</dbReference>
<accession>A0ABD2TG54</accession>
<keyword evidence="8 13" id="KW-0249">Electron transport</keyword>
<keyword evidence="11 13" id="KW-0408">Iron</keyword>
<dbReference type="EC" id="1.10.3.11" evidence="13"/>
<protein>
    <recommendedName>
        <fullName evidence="13">Ubiquinol oxidase</fullName>
        <ecNumber evidence="13">1.10.3.11</ecNumber>
    </recommendedName>
</protein>
<evidence type="ECO:0000256" key="1">
    <source>
        <dbReference type="ARBA" id="ARBA00001192"/>
    </source>
</evidence>
<dbReference type="GO" id="GO:0102721">
    <property type="term" value="F:ubiquinol:oxygen oxidoreductase activity"/>
    <property type="evidence" value="ECO:0007669"/>
    <property type="project" value="UniProtKB-EC"/>
</dbReference>
<keyword evidence="5 13" id="KW-0679">Respiratory chain</keyword>
<evidence type="ECO:0000256" key="6">
    <source>
        <dbReference type="ARBA" id="ARBA00022692"/>
    </source>
</evidence>
<dbReference type="GO" id="GO:0009916">
    <property type="term" value="F:alternative oxidase activity"/>
    <property type="evidence" value="ECO:0007669"/>
    <property type="project" value="UniProtKB-UniRule"/>
</dbReference>